<dbReference type="SUPFAM" id="SSF52540">
    <property type="entry name" value="P-loop containing nucleoside triphosphate hydrolases"/>
    <property type="match status" value="1"/>
</dbReference>
<organism evidence="2 3">
    <name type="scientific">Runella defluvii</name>
    <dbReference type="NCBI Taxonomy" id="370973"/>
    <lineage>
        <taxon>Bacteria</taxon>
        <taxon>Pseudomonadati</taxon>
        <taxon>Bacteroidota</taxon>
        <taxon>Cytophagia</taxon>
        <taxon>Cytophagales</taxon>
        <taxon>Spirosomataceae</taxon>
        <taxon>Runella</taxon>
    </lineage>
</organism>
<evidence type="ECO:0000259" key="1">
    <source>
        <dbReference type="Pfam" id="PF13304"/>
    </source>
</evidence>
<accession>A0A7W5ZJB7</accession>
<dbReference type="GO" id="GO:0016887">
    <property type="term" value="F:ATP hydrolysis activity"/>
    <property type="evidence" value="ECO:0007669"/>
    <property type="project" value="InterPro"/>
</dbReference>
<dbReference type="PANTHER" id="PTHR32182:SF25">
    <property type="entry name" value="SLR1056 PROTEIN"/>
    <property type="match status" value="1"/>
</dbReference>
<reference evidence="2 3" key="1">
    <citation type="submission" date="2020-08" db="EMBL/GenBank/DDBJ databases">
        <title>Genomic Encyclopedia of Type Strains, Phase IV (KMG-IV): sequencing the most valuable type-strain genomes for metagenomic binning, comparative biology and taxonomic classification.</title>
        <authorList>
            <person name="Goeker M."/>
        </authorList>
    </citation>
    <scope>NUCLEOTIDE SEQUENCE [LARGE SCALE GENOMIC DNA]</scope>
    <source>
        <strain evidence="2 3">DSM 17976</strain>
    </source>
</reference>
<name>A0A7W5ZJB7_9BACT</name>
<dbReference type="InterPro" id="IPR027417">
    <property type="entry name" value="P-loop_NTPase"/>
</dbReference>
<comment type="caution">
    <text evidence="2">The sequence shown here is derived from an EMBL/GenBank/DDBJ whole genome shotgun (WGS) entry which is preliminary data.</text>
</comment>
<dbReference type="PANTHER" id="PTHR32182">
    <property type="entry name" value="DNA REPLICATION AND REPAIR PROTEIN RECF"/>
    <property type="match status" value="1"/>
</dbReference>
<dbReference type="NCBIfam" id="TIGR04435">
    <property type="entry name" value="restrict_AAA_1"/>
    <property type="match status" value="1"/>
</dbReference>
<dbReference type="InterPro" id="IPR030974">
    <property type="entry name" value="Restrict_AAA"/>
</dbReference>
<dbReference type="InterPro" id="IPR003959">
    <property type="entry name" value="ATPase_AAA_core"/>
</dbReference>
<keyword evidence="3" id="KW-1185">Reference proteome</keyword>
<dbReference type="GO" id="GO:0000731">
    <property type="term" value="P:DNA synthesis involved in DNA repair"/>
    <property type="evidence" value="ECO:0007669"/>
    <property type="project" value="TreeGrafter"/>
</dbReference>
<dbReference type="AlphaFoldDB" id="A0A7W5ZJB7"/>
<dbReference type="Gene3D" id="3.40.50.300">
    <property type="entry name" value="P-loop containing nucleotide triphosphate hydrolases"/>
    <property type="match status" value="2"/>
</dbReference>
<dbReference type="GO" id="GO:0005524">
    <property type="term" value="F:ATP binding"/>
    <property type="evidence" value="ECO:0007669"/>
    <property type="project" value="InterPro"/>
</dbReference>
<gene>
    <name evidence="2" type="ORF">FHS57_002181</name>
</gene>
<evidence type="ECO:0000313" key="2">
    <source>
        <dbReference type="EMBL" id="MBB3838176.1"/>
    </source>
</evidence>
<dbReference type="RefSeq" id="WP_183973376.1">
    <property type="nucleotide sequence ID" value="NZ_JACIBY010000004.1"/>
</dbReference>
<evidence type="ECO:0000313" key="3">
    <source>
        <dbReference type="Proteomes" id="UP000541352"/>
    </source>
</evidence>
<dbReference type="Pfam" id="PF13304">
    <property type="entry name" value="AAA_21"/>
    <property type="match status" value="1"/>
</dbReference>
<feature type="domain" description="ATPase AAA-type core" evidence="1">
    <location>
        <begin position="316"/>
        <end position="421"/>
    </location>
</feature>
<dbReference type="Proteomes" id="UP000541352">
    <property type="component" value="Unassembled WGS sequence"/>
</dbReference>
<sequence>MKLKHLKLLSPFRSLPAGFEIEFPENQSDTIDPYCLVGLNGSGKSNLLEVCSEVFYYLERYWEESKNIKEIVHPPFGFEITFHPSVLGKVLPFQGPIKITKNPNQAPFYQDLGKDANSELREFEAVTLPERIIGYSSGMNELLSNPFIKMDFHYFDEFQARVKDTRFDAIEVSRMFYMDYESNQLVTIANLLLPNLEDRTHLAVLTEELKIKDLHSFSITIRKRKYGGDAVEFPSELNQAIVFLEYCATCHQSYQEGKIEVIQLDYWVNDATKQAFRKHFRTAFELFRYLYLLRLLNLHAFREKLREEVKEAGQGVNLSALIPKPEARDLVFSINELSFRKQGILEPVYYKNLSDGEHQLLHVLGALILFDTPGTLFLLDEPETHFNPEWRSKFVSLMNKTITEKRQQEFILTTHSPFIISDCKPERVFIFERDENNQVNYRQPDFNTFGASVNLITLKVFGKRETIAEVAMERLRILREQVQNGQISPEEAQIAIFTEIGDSVEKMLAIDSINKLPKPN</sequence>
<dbReference type="EMBL" id="JACIBY010000004">
    <property type="protein sequence ID" value="MBB3838176.1"/>
    <property type="molecule type" value="Genomic_DNA"/>
</dbReference>
<dbReference type="GO" id="GO:0006302">
    <property type="term" value="P:double-strand break repair"/>
    <property type="evidence" value="ECO:0007669"/>
    <property type="project" value="TreeGrafter"/>
</dbReference>
<proteinExistence type="predicted"/>
<protein>
    <submittedName>
        <fullName evidence="2">Restriction system-associated AAA family ATPase</fullName>
    </submittedName>
</protein>